<name>A0A351JUG4_UNCKA</name>
<dbReference type="AlphaFoldDB" id="A0A351JUG4"/>
<protein>
    <recommendedName>
        <fullName evidence="3">DNA alkylation repair protein</fullName>
    </recommendedName>
</protein>
<evidence type="ECO:0000313" key="2">
    <source>
        <dbReference type="Proteomes" id="UP000264072"/>
    </source>
</evidence>
<comment type="caution">
    <text evidence="1">The sequence shown here is derived from an EMBL/GenBank/DDBJ whole genome shotgun (WGS) entry which is preliminary data.</text>
</comment>
<organism evidence="1 2">
    <name type="scientific">candidate division WWE3 bacterium</name>
    <dbReference type="NCBI Taxonomy" id="2053526"/>
    <lineage>
        <taxon>Bacteria</taxon>
        <taxon>Katanobacteria</taxon>
    </lineage>
</organism>
<dbReference type="Pfam" id="PF08713">
    <property type="entry name" value="DNA_alkylation"/>
    <property type="match status" value="1"/>
</dbReference>
<dbReference type="Gene3D" id="1.25.10.90">
    <property type="match status" value="1"/>
</dbReference>
<dbReference type="EMBL" id="DNHX01000040">
    <property type="protein sequence ID" value="HAZ29934.1"/>
    <property type="molecule type" value="Genomic_DNA"/>
</dbReference>
<dbReference type="PANTHER" id="PTHR34070:SF1">
    <property type="entry name" value="DNA ALKYLATION REPAIR PROTEIN"/>
    <property type="match status" value="1"/>
</dbReference>
<evidence type="ECO:0000313" key="1">
    <source>
        <dbReference type="EMBL" id="HAZ29934.1"/>
    </source>
</evidence>
<accession>A0A351JUG4</accession>
<sequence>MTRGVFIDIKSGFTPTLREFLQKNYNPQRAEKDKAYLYSNLKHYGIASSTRRAFVIKHKNYLKSVVKSAALKLCTELWNQPSFEERNCALSILQLHADSLDITDMPLIEKIMREAKGWALLDNSIIPLMPYILAKDKRTYAYLKKWIRDTDFWVRRSAILAQLLFFRTGKGGNYQLFFSFAEAQFNESWIDKAYKDSLQRSRARFFIRKAIGWTLRELSHKNPQLVVGFLNKNKQKMAGLSYREAARRLSKEYALKLNA</sequence>
<dbReference type="Proteomes" id="UP000264072">
    <property type="component" value="Unassembled WGS sequence"/>
</dbReference>
<evidence type="ECO:0008006" key="3">
    <source>
        <dbReference type="Google" id="ProtNLM"/>
    </source>
</evidence>
<reference evidence="1 2" key="1">
    <citation type="journal article" date="2018" name="Nat. Biotechnol.">
        <title>A standardized bacterial taxonomy based on genome phylogeny substantially revises the tree of life.</title>
        <authorList>
            <person name="Parks D.H."/>
            <person name="Chuvochina M."/>
            <person name="Waite D.W."/>
            <person name="Rinke C."/>
            <person name="Skarshewski A."/>
            <person name="Chaumeil P.A."/>
            <person name="Hugenholtz P."/>
        </authorList>
    </citation>
    <scope>NUCLEOTIDE SEQUENCE [LARGE SCALE GENOMIC DNA]</scope>
    <source>
        <strain evidence="1">UBA10185</strain>
    </source>
</reference>
<dbReference type="InterPro" id="IPR016024">
    <property type="entry name" value="ARM-type_fold"/>
</dbReference>
<dbReference type="SUPFAM" id="SSF48371">
    <property type="entry name" value="ARM repeat"/>
    <property type="match status" value="1"/>
</dbReference>
<gene>
    <name evidence="1" type="ORF">DCY43_04345</name>
</gene>
<dbReference type="PANTHER" id="PTHR34070">
    <property type="entry name" value="ARMADILLO-TYPE FOLD"/>
    <property type="match status" value="1"/>
</dbReference>
<proteinExistence type="predicted"/>
<dbReference type="InterPro" id="IPR014825">
    <property type="entry name" value="DNA_alkylation"/>
</dbReference>